<dbReference type="STRING" id="119000.SAMN05661010_00645"/>
<sequence length="60" mass="6669">MRILGKLFSMIAAVVLSALLPMTAMAESDSESKQDYRQQTEMNISDAAGDDPRKDRHPTE</sequence>
<name>A0A1G9GAG7_9GAMM</name>
<dbReference type="RefSeq" id="WP_089725403.1">
    <property type="nucleotide sequence ID" value="NZ_FNGI01000001.1"/>
</dbReference>
<feature type="region of interest" description="Disordered" evidence="1">
    <location>
        <begin position="26"/>
        <end position="60"/>
    </location>
</feature>
<keyword evidence="2" id="KW-0732">Signal</keyword>
<dbReference type="Proteomes" id="UP000198654">
    <property type="component" value="Unassembled WGS sequence"/>
</dbReference>
<organism evidence="3 4">
    <name type="scientific">Modicisalibacter muralis</name>
    <dbReference type="NCBI Taxonomy" id="119000"/>
    <lineage>
        <taxon>Bacteria</taxon>
        <taxon>Pseudomonadati</taxon>
        <taxon>Pseudomonadota</taxon>
        <taxon>Gammaproteobacteria</taxon>
        <taxon>Oceanospirillales</taxon>
        <taxon>Halomonadaceae</taxon>
        <taxon>Modicisalibacter</taxon>
    </lineage>
</organism>
<dbReference type="OrthoDB" id="9992429at2"/>
<evidence type="ECO:0000256" key="1">
    <source>
        <dbReference type="SAM" id="MobiDB-lite"/>
    </source>
</evidence>
<evidence type="ECO:0000313" key="3">
    <source>
        <dbReference type="EMBL" id="SDK97607.1"/>
    </source>
</evidence>
<dbReference type="EMBL" id="FNGI01000001">
    <property type="protein sequence ID" value="SDK97607.1"/>
    <property type="molecule type" value="Genomic_DNA"/>
</dbReference>
<accession>A0A1G9GAG7</accession>
<gene>
    <name evidence="3" type="ORF">SAMN05661010_00645</name>
</gene>
<dbReference type="AlphaFoldDB" id="A0A1G9GAG7"/>
<proteinExistence type="predicted"/>
<keyword evidence="4" id="KW-1185">Reference proteome</keyword>
<reference evidence="3 4" key="1">
    <citation type="submission" date="2016-10" db="EMBL/GenBank/DDBJ databases">
        <authorList>
            <person name="de Groot N.N."/>
        </authorList>
    </citation>
    <scope>NUCLEOTIDE SEQUENCE [LARGE SCALE GENOMIC DNA]</scope>
    <source>
        <strain evidence="3 4">DSM 14789</strain>
    </source>
</reference>
<evidence type="ECO:0000313" key="4">
    <source>
        <dbReference type="Proteomes" id="UP000198654"/>
    </source>
</evidence>
<protein>
    <submittedName>
        <fullName evidence="3">Uncharacterized protein</fullName>
    </submittedName>
</protein>
<feature type="signal peptide" evidence="2">
    <location>
        <begin position="1"/>
        <end position="26"/>
    </location>
</feature>
<feature type="compositionally biased region" description="Basic and acidic residues" evidence="1">
    <location>
        <begin position="50"/>
        <end position="60"/>
    </location>
</feature>
<feature type="chain" id="PRO_5011684230" evidence="2">
    <location>
        <begin position="27"/>
        <end position="60"/>
    </location>
</feature>
<evidence type="ECO:0000256" key="2">
    <source>
        <dbReference type="SAM" id="SignalP"/>
    </source>
</evidence>